<accession>A0A8H7TMD4</accession>
<feature type="region of interest" description="Disordered" evidence="1">
    <location>
        <begin position="281"/>
        <end position="330"/>
    </location>
</feature>
<dbReference type="AlphaFoldDB" id="A0A8H7TMD4"/>
<feature type="region of interest" description="Disordered" evidence="1">
    <location>
        <begin position="54"/>
        <end position="173"/>
    </location>
</feature>
<sequence>MRLSYIQIAIILSLSGLQQATGAPIGRYSIQHHDEYGTSTAAYYIAERTPQVASIKARADKDQKQNQLSNKPSSGTPSSGKPPASAGKPAPPAAKPAPPAAKPAPPAAKPASPAGKPIASAAKPPGGQSAGSSSTRPDYGTKPLNFNPFNSQDPDYPYTLKQPEQNPTADYDGTPYQMWDITKKAGPEDTNPQCVDQFGFAHDGKNLVIKSARNHADLAINGKKATLAELLMATYKYAPKGGLDSANLQAIRIQDVEEKATADLLAKIDKAMNPELENLTKEVTNRPKDTSDDAWNKQRKKLREEANRRAAKKAKKQPRPERITKFDFSDTSNPKLYQDLKNSEWGKSVQRICDKFTKRIVGIHVNMAETQSSIIFHLG</sequence>
<keyword evidence="2" id="KW-0732">Signal</keyword>
<dbReference type="EMBL" id="JADCTT010000007">
    <property type="protein sequence ID" value="KAF9750048.1"/>
    <property type="molecule type" value="Genomic_DNA"/>
</dbReference>
<feature type="chain" id="PRO_5034804273" evidence="2">
    <location>
        <begin position="23"/>
        <end position="379"/>
    </location>
</feature>
<reference evidence="3" key="1">
    <citation type="submission" date="2020-10" db="EMBL/GenBank/DDBJ databases">
        <title>High-Quality Genome Resource of Clonostachys rosea strain S41 by Oxford Nanopore Long-Read Sequencing.</title>
        <authorList>
            <person name="Wang H."/>
        </authorList>
    </citation>
    <scope>NUCLEOTIDE SEQUENCE</scope>
    <source>
        <strain evidence="3">S41</strain>
    </source>
</reference>
<dbReference type="Proteomes" id="UP000616885">
    <property type="component" value="Unassembled WGS sequence"/>
</dbReference>
<feature type="compositionally biased region" description="Pro residues" evidence="1">
    <location>
        <begin position="89"/>
        <end position="108"/>
    </location>
</feature>
<evidence type="ECO:0000313" key="4">
    <source>
        <dbReference type="Proteomes" id="UP000616885"/>
    </source>
</evidence>
<name>A0A8H7TMD4_BIOOC</name>
<feature type="compositionally biased region" description="Basic and acidic residues" evidence="1">
    <location>
        <begin position="281"/>
        <end position="308"/>
    </location>
</feature>
<feature type="compositionally biased region" description="Basic and acidic residues" evidence="1">
    <location>
        <begin position="318"/>
        <end position="328"/>
    </location>
</feature>
<proteinExistence type="predicted"/>
<organism evidence="3 4">
    <name type="scientific">Bionectria ochroleuca</name>
    <name type="common">Gliocladium roseum</name>
    <dbReference type="NCBI Taxonomy" id="29856"/>
    <lineage>
        <taxon>Eukaryota</taxon>
        <taxon>Fungi</taxon>
        <taxon>Dikarya</taxon>
        <taxon>Ascomycota</taxon>
        <taxon>Pezizomycotina</taxon>
        <taxon>Sordariomycetes</taxon>
        <taxon>Hypocreomycetidae</taxon>
        <taxon>Hypocreales</taxon>
        <taxon>Bionectriaceae</taxon>
        <taxon>Clonostachys</taxon>
    </lineage>
</organism>
<feature type="signal peptide" evidence="2">
    <location>
        <begin position="1"/>
        <end position="22"/>
    </location>
</feature>
<comment type="caution">
    <text evidence="3">The sequence shown here is derived from an EMBL/GenBank/DDBJ whole genome shotgun (WGS) entry which is preliminary data.</text>
</comment>
<protein>
    <submittedName>
        <fullName evidence="3">Uncharacterized protein</fullName>
    </submittedName>
</protein>
<feature type="compositionally biased region" description="Low complexity" evidence="1">
    <location>
        <begin position="71"/>
        <end position="88"/>
    </location>
</feature>
<evidence type="ECO:0000256" key="1">
    <source>
        <dbReference type="SAM" id="MobiDB-lite"/>
    </source>
</evidence>
<evidence type="ECO:0000313" key="3">
    <source>
        <dbReference type="EMBL" id="KAF9750048.1"/>
    </source>
</evidence>
<evidence type="ECO:0000256" key="2">
    <source>
        <dbReference type="SAM" id="SignalP"/>
    </source>
</evidence>
<feature type="compositionally biased region" description="Low complexity" evidence="1">
    <location>
        <begin position="109"/>
        <end position="127"/>
    </location>
</feature>
<gene>
    <name evidence="3" type="ORF">IM811_016075</name>
</gene>